<evidence type="ECO:0000313" key="1">
    <source>
        <dbReference type="EMBL" id="MDT0441780.1"/>
    </source>
</evidence>
<organism evidence="1 2">
    <name type="scientific">Streptomyces johnsoniae</name>
    <dbReference type="NCBI Taxonomy" id="3075532"/>
    <lineage>
        <taxon>Bacteria</taxon>
        <taxon>Bacillati</taxon>
        <taxon>Actinomycetota</taxon>
        <taxon>Actinomycetes</taxon>
        <taxon>Kitasatosporales</taxon>
        <taxon>Streptomycetaceae</taxon>
        <taxon>Streptomyces</taxon>
    </lineage>
</organism>
<protein>
    <submittedName>
        <fullName evidence="1">Uncharacterized protein</fullName>
    </submittedName>
</protein>
<name>A0ABU2S2F2_9ACTN</name>
<comment type="caution">
    <text evidence="1">The sequence shown here is derived from an EMBL/GenBank/DDBJ whole genome shotgun (WGS) entry which is preliminary data.</text>
</comment>
<dbReference type="Proteomes" id="UP001183615">
    <property type="component" value="Unassembled WGS sequence"/>
</dbReference>
<sequence>MDDFGTSGRMTFEARHSRMRGWYVVDPVGSLVHVPGDDGRPSAAFFGTDETAARTLAAHLNTQHDIDDDPA</sequence>
<gene>
    <name evidence="1" type="ORF">RM779_04085</name>
</gene>
<reference evidence="2" key="1">
    <citation type="submission" date="2023-07" db="EMBL/GenBank/DDBJ databases">
        <title>30 novel species of actinomycetes from the DSMZ collection.</title>
        <authorList>
            <person name="Nouioui I."/>
        </authorList>
    </citation>
    <scope>NUCLEOTIDE SEQUENCE [LARGE SCALE GENOMIC DNA]</scope>
    <source>
        <strain evidence="2">DSM 41886</strain>
    </source>
</reference>
<dbReference type="EMBL" id="JAVREV010000002">
    <property type="protein sequence ID" value="MDT0441780.1"/>
    <property type="molecule type" value="Genomic_DNA"/>
</dbReference>
<accession>A0ABU2S2F2</accession>
<dbReference type="RefSeq" id="WP_311615868.1">
    <property type="nucleotide sequence ID" value="NZ_JAVREV010000002.1"/>
</dbReference>
<keyword evidence="2" id="KW-1185">Reference proteome</keyword>
<proteinExistence type="predicted"/>
<evidence type="ECO:0000313" key="2">
    <source>
        <dbReference type="Proteomes" id="UP001183615"/>
    </source>
</evidence>